<evidence type="ECO:0000256" key="3">
    <source>
        <dbReference type="ARBA" id="ARBA00023163"/>
    </source>
</evidence>
<dbReference type="RefSeq" id="WP_305174198.1">
    <property type="nucleotide sequence ID" value="NZ_JAUUDS010000009.1"/>
</dbReference>
<evidence type="ECO:0000313" key="6">
    <source>
        <dbReference type="Proteomes" id="UP001230685"/>
    </source>
</evidence>
<evidence type="ECO:0000313" key="5">
    <source>
        <dbReference type="EMBL" id="MDP1028468.1"/>
    </source>
</evidence>
<sequence>MNKAPRARIAPIAGGAAPEGGRRLGELAYRRILEGLFDRRISAGSFISQSDLMHLLDLPIQPLRDALRVLETEGILKIHARSGIEFLKADLELARSTYQFRSIIERSAARVYAETASSAEIATLIAAHLALLEQVQAEGATGGVSDEMEALEQRFHGSMITALRNPMIETTARRLKTYVSVIRLDVTSTAPRVIRTLREHLDVLEACAARDPAAAEAALAFHFQAALQRILGMV</sequence>
<dbReference type="PANTHER" id="PTHR43537">
    <property type="entry name" value="TRANSCRIPTIONAL REGULATOR, GNTR FAMILY"/>
    <property type="match status" value="1"/>
</dbReference>
<keyword evidence="6" id="KW-1185">Reference proteome</keyword>
<name>A0ABT9ENV8_9SPHN</name>
<dbReference type="Gene3D" id="1.10.10.10">
    <property type="entry name" value="Winged helix-like DNA-binding domain superfamily/Winged helix DNA-binding domain"/>
    <property type="match status" value="1"/>
</dbReference>
<keyword evidence="2" id="KW-0238">DNA-binding</keyword>
<dbReference type="EMBL" id="JAUUDS010000009">
    <property type="protein sequence ID" value="MDP1028468.1"/>
    <property type="molecule type" value="Genomic_DNA"/>
</dbReference>
<reference evidence="5 6" key="1">
    <citation type="submission" date="2023-07" db="EMBL/GenBank/DDBJ databases">
        <authorList>
            <person name="Kim M.K."/>
        </authorList>
    </citation>
    <scope>NUCLEOTIDE SEQUENCE [LARGE SCALE GENOMIC DNA]</scope>
    <source>
        <strain evidence="5 6">KR1UV-12</strain>
    </source>
</reference>
<dbReference type="Pfam" id="PF07729">
    <property type="entry name" value="FCD"/>
    <property type="match status" value="1"/>
</dbReference>
<gene>
    <name evidence="5" type="ORF">Q5H91_14695</name>
</gene>
<dbReference type="InterPro" id="IPR036388">
    <property type="entry name" value="WH-like_DNA-bd_sf"/>
</dbReference>
<evidence type="ECO:0000259" key="4">
    <source>
        <dbReference type="SMART" id="SM00895"/>
    </source>
</evidence>
<dbReference type="Gene3D" id="1.20.120.530">
    <property type="entry name" value="GntR ligand-binding domain-like"/>
    <property type="match status" value="1"/>
</dbReference>
<organism evidence="5 6">
    <name type="scientific">Sphingomonas aurea</name>
    <dbReference type="NCBI Taxonomy" id="3063994"/>
    <lineage>
        <taxon>Bacteria</taxon>
        <taxon>Pseudomonadati</taxon>
        <taxon>Pseudomonadota</taxon>
        <taxon>Alphaproteobacteria</taxon>
        <taxon>Sphingomonadales</taxon>
        <taxon>Sphingomonadaceae</taxon>
        <taxon>Sphingomonas</taxon>
    </lineage>
</organism>
<comment type="caution">
    <text evidence="5">The sequence shown here is derived from an EMBL/GenBank/DDBJ whole genome shotgun (WGS) entry which is preliminary data.</text>
</comment>
<dbReference type="SUPFAM" id="SSF48008">
    <property type="entry name" value="GntR ligand-binding domain-like"/>
    <property type="match status" value="1"/>
</dbReference>
<dbReference type="SUPFAM" id="SSF46785">
    <property type="entry name" value="Winged helix' DNA-binding domain"/>
    <property type="match status" value="1"/>
</dbReference>
<dbReference type="Proteomes" id="UP001230685">
    <property type="component" value="Unassembled WGS sequence"/>
</dbReference>
<protein>
    <submittedName>
        <fullName evidence="5">GntR family transcriptional regulator</fullName>
    </submittedName>
</protein>
<keyword evidence="3" id="KW-0804">Transcription</keyword>
<feature type="domain" description="GntR C-terminal" evidence="4">
    <location>
        <begin position="96"/>
        <end position="225"/>
    </location>
</feature>
<proteinExistence type="predicted"/>
<accession>A0ABT9ENV8</accession>
<dbReference type="SMART" id="SM00895">
    <property type="entry name" value="FCD"/>
    <property type="match status" value="1"/>
</dbReference>
<dbReference type="InterPro" id="IPR008920">
    <property type="entry name" value="TF_FadR/GntR_C"/>
</dbReference>
<evidence type="ECO:0000256" key="2">
    <source>
        <dbReference type="ARBA" id="ARBA00023125"/>
    </source>
</evidence>
<dbReference type="InterPro" id="IPR011711">
    <property type="entry name" value="GntR_C"/>
</dbReference>
<keyword evidence="1" id="KW-0805">Transcription regulation</keyword>
<dbReference type="InterPro" id="IPR036390">
    <property type="entry name" value="WH_DNA-bd_sf"/>
</dbReference>
<evidence type="ECO:0000256" key="1">
    <source>
        <dbReference type="ARBA" id="ARBA00023015"/>
    </source>
</evidence>
<dbReference type="PANTHER" id="PTHR43537:SF45">
    <property type="entry name" value="GNTR FAMILY REGULATORY PROTEIN"/>
    <property type="match status" value="1"/>
</dbReference>